<dbReference type="GO" id="GO:0005829">
    <property type="term" value="C:cytosol"/>
    <property type="evidence" value="ECO:0007669"/>
    <property type="project" value="TreeGrafter"/>
</dbReference>
<accession>A0A9W3BVA8</accession>
<dbReference type="OrthoDB" id="7042322at2759"/>
<dbReference type="Gene3D" id="3.90.1150.10">
    <property type="entry name" value="Aspartate Aminotransferase, domain 1"/>
    <property type="match status" value="1"/>
</dbReference>
<dbReference type="InterPro" id="IPR015424">
    <property type="entry name" value="PyrdxlP-dep_Trfase"/>
</dbReference>
<dbReference type="Pfam" id="PF00155">
    <property type="entry name" value="Aminotran_1_2"/>
    <property type="match status" value="1"/>
</dbReference>
<dbReference type="Gene3D" id="3.40.640.10">
    <property type="entry name" value="Type I PLP-dependent aspartate aminotransferase-like (Major domain)"/>
    <property type="match status" value="1"/>
</dbReference>
<dbReference type="GO" id="GO:0030170">
    <property type="term" value="F:pyridoxal phosphate binding"/>
    <property type="evidence" value="ECO:0007669"/>
    <property type="project" value="InterPro"/>
</dbReference>
<dbReference type="GeneID" id="130495717"/>
<evidence type="ECO:0000313" key="3">
    <source>
        <dbReference type="RefSeq" id="XP_056843183.1"/>
    </source>
</evidence>
<dbReference type="InterPro" id="IPR015422">
    <property type="entry name" value="PyrdxlP-dep_Trfase_small"/>
</dbReference>
<dbReference type="Proteomes" id="UP000504610">
    <property type="component" value="Chromosome 6"/>
</dbReference>
<sequence>MGYIELISEWPWYGGADKAAKASTVTLRRVIYMLFDNCSKDIKKTILPLGHGDPSVYPCFRTCIEAEDAVVNALRSGKSNSYSVTDYLNPDLPNKLTPDDIFLTVGCNHGIELVFESLARQNANILLPHPGFTHYDARAVYSGLEIRKFDLLPDREWEIDLQGVEAVADENTVAIVVIN</sequence>
<dbReference type="AlphaFoldDB" id="A0A9W3BVA8"/>
<dbReference type="KEGG" id="rsz:130495717"/>
<dbReference type="PANTHER" id="PTHR45744">
    <property type="entry name" value="TYROSINE AMINOTRANSFERASE"/>
    <property type="match status" value="1"/>
</dbReference>
<gene>
    <name evidence="3" type="primary">LOC130495717</name>
</gene>
<reference evidence="3" key="2">
    <citation type="submission" date="2025-08" db="UniProtKB">
        <authorList>
            <consortium name="RefSeq"/>
        </authorList>
    </citation>
    <scope>IDENTIFICATION</scope>
    <source>
        <tissue evidence="3">Leaf</tissue>
    </source>
</reference>
<keyword evidence="2" id="KW-1185">Reference proteome</keyword>
<protein>
    <submittedName>
        <fullName evidence="3">S-alkyl-thiohydroximate lyase SUR1-like</fullName>
    </submittedName>
</protein>
<organism evidence="2 3">
    <name type="scientific">Raphanus sativus</name>
    <name type="common">Radish</name>
    <name type="synonym">Raphanus raphanistrum var. sativus</name>
    <dbReference type="NCBI Taxonomy" id="3726"/>
    <lineage>
        <taxon>Eukaryota</taxon>
        <taxon>Viridiplantae</taxon>
        <taxon>Streptophyta</taxon>
        <taxon>Embryophyta</taxon>
        <taxon>Tracheophyta</taxon>
        <taxon>Spermatophyta</taxon>
        <taxon>Magnoliopsida</taxon>
        <taxon>eudicotyledons</taxon>
        <taxon>Gunneridae</taxon>
        <taxon>Pentapetalae</taxon>
        <taxon>rosids</taxon>
        <taxon>malvids</taxon>
        <taxon>Brassicales</taxon>
        <taxon>Brassicaceae</taxon>
        <taxon>Brassiceae</taxon>
        <taxon>Raphanus</taxon>
    </lineage>
</organism>
<evidence type="ECO:0000313" key="2">
    <source>
        <dbReference type="Proteomes" id="UP000504610"/>
    </source>
</evidence>
<evidence type="ECO:0000259" key="1">
    <source>
        <dbReference type="Pfam" id="PF00155"/>
    </source>
</evidence>
<dbReference type="GO" id="GO:0004838">
    <property type="term" value="F:L-tyrosine-2-oxoglutarate transaminase activity"/>
    <property type="evidence" value="ECO:0007669"/>
    <property type="project" value="TreeGrafter"/>
</dbReference>
<dbReference type="InterPro" id="IPR004839">
    <property type="entry name" value="Aminotransferase_I/II_large"/>
</dbReference>
<dbReference type="InterPro" id="IPR015421">
    <property type="entry name" value="PyrdxlP-dep_Trfase_major"/>
</dbReference>
<proteinExistence type="predicted"/>
<dbReference type="GO" id="GO:0006572">
    <property type="term" value="P:L-tyrosine catabolic process"/>
    <property type="evidence" value="ECO:0007669"/>
    <property type="project" value="TreeGrafter"/>
</dbReference>
<dbReference type="PANTHER" id="PTHR45744:SF15">
    <property type="entry name" value="S-ALKYL-THIOHYDROXIMATE LYASE SUR1"/>
    <property type="match status" value="1"/>
</dbReference>
<dbReference type="SUPFAM" id="SSF53383">
    <property type="entry name" value="PLP-dependent transferases"/>
    <property type="match status" value="1"/>
</dbReference>
<reference evidence="2" key="1">
    <citation type="journal article" date="2019" name="Database">
        <title>The radish genome database (RadishGD): an integrated information resource for radish genomics.</title>
        <authorList>
            <person name="Yu H.J."/>
            <person name="Baek S."/>
            <person name="Lee Y.J."/>
            <person name="Cho A."/>
            <person name="Mun J.H."/>
        </authorList>
    </citation>
    <scope>NUCLEOTIDE SEQUENCE [LARGE SCALE GENOMIC DNA]</scope>
    <source>
        <strain evidence="2">cv. WK10039</strain>
    </source>
</reference>
<feature type="domain" description="Aminotransferase class I/classII large" evidence="1">
    <location>
        <begin position="94"/>
        <end position="177"/>
    </location>
</feature>
<name>A0A9W3BVA8_RAPSA</name>
<dbReference type="RefSeq" id="XP_056843183.1">
    <property type="nucleotide sequence ID" value="XM_056987203.1"/>
</dbReference>